<dbReference type="Proteomes" id="UP000182652">
    <property type="component" value="Unassembled WGS sequence"/>
</dbReference>
<accession>A0A1H4WFS2</accession>
<proteinExistence type="predicted"/>
<organism evidence="1 2">
    <name type="scientific">Arthrobacter woluwensis</name>
    <dbReference type="NCBI Taxonomy" id="156980"/>
    <lineage>
        <taxon>Bacteria</taxon>
        <taxon>Bacillati</taxon>
        <taxon>Actinomycetota</taxon>
        <taxon>Actinomycetes</taxon>
        <taxon>Micrococcales</taxon>
        <taxon>Micrococcaceae</taxon>
        <taxon>Arthrobacter</taxon>
    </lineage>
</organism>
<keyword evidence="2" id="KW-1185">Reference proteome</keyword>
<gene>
    <name evidence="1" type="ORF">SAMN04489745_3500</name>
</gene>
<sequence>MVTIAAVNTHLTNPQITDDLGNRMTFNLVLTVGQFLVIDLDKKTILLNGTASRRTALRGSWINPRPA</sequence>
<evidence type="ECO:0000313" key="1">
    <source>
        <dbReference type="EMBL" id="SEC91394.1"/>
    </source>
</evidence>
<dbReference type="STRING" id="156980.SAMN04489745_3500"/>
<evidence type="ECO:0000313" key="2">
    <source>
        <dbReference type="Proteomes" id="UP000182652"/>
    </source>
</evidence>
<dbReference type="AlphaFoldDB" id="A0A1H4WFS2"/>
<protein>
    <submittedName>
        <fullName evidence="1">Uncharacterized protein</fullName>
    </submittedName>
</protein>
<dbReference type="EMBL" id="FNSN01000004">
    <property type="protein sequence ID" value="SEC91394.1"/>
    <property type="molecule type" value="Genomic_DNA"/>
</dbReference>
<reference evidence="1 2" key="1">
    <citation type="submission" date="2016-10" db="EMBL/GenBank/DDBJ databases">
        <authorList>
            <person name="de Groot N.N."/>
        </authorList>
    </citation>
    <scope>NUCLEOTIDE SEQUENCE [LARGE SCALE GENOMIC DNA]</scope>
    <source>
        <strain evidence="1 2">DSM 10495</strain>
    </source>
</reference>
<name>A0A1H4WFS2_9MICC</name>